<protein>
    <submittedName>
        <fullName evidence="1">DUF6477 family protein</fullName>
    </submittedName>
</protein>
<organism evidence="1 2">
    <name type="scientific">Rubellimicrobium aerolatum</name>
    <dbReference type="NCBI Taxonomy" id="490979"/>
    <lineage>
        <taxon>Bacteria</taxon>
        <taxon>Pseudomonadati</taxon>
        <taxon>Pseudomonadota</taxon>
        <taxon>Alphaproteobacteria</taxon>
        <taxon>Rhodobacterales</taxon>
        <taxon>Roseobacteraceae</taxon>
        <taxon>Rubellimicrobium</taxon>
    </lineage>
</organism>
<comment type="caution">
    <text evidence="1">The sequence shown here is derived from an EMBL/GenBank/DDBJ whole genome shotgun (WGS) entry which is preliminary data.</text>
</comment>
<dbReference type="EMBL" id="JBHSNA010000001">
    <property type="protein sequence ID" value="MFC5565103.1"/>
    <property type="molecule type" value="Genomic_DNA"/>
</dbReference>
<gene>
    <name evidence="1" type="ORF">ACFPOC_01545</name>
</gene>
<evidence type="ECO:0000313" key="2">
    <source>
        <dbReference type="Proteomes" id="UP001596056"/>
    </source>
</evidence>
<proteinExistence type="predicted"/>
<name>A0ABW0S871_9RHOB</name>
<dbReference type="Proteomes" id="UP001596056">
    <property type="component" value="Unassembled WGS sequence"/>
</dbReference>
<evidence type="ECO:0000313" key="1">
    <source>
        <dbReference type="EMBL" id="MFC5565103.1"/>
    </source>
</evidence>
<dbReference type="RefSeq" id="WP_209836885.1">
    <property type="nucleotide sequence ID" value="NZ_JAGGJP010000001.1"/>
</dbReference>
<reference evidence="2" key="1">
    <citation type="journal article" date="2019" name="Int. J. Syst. Evol. Microbiol.">
        <title>The Global Catalogue of Microorganisms (GCM) 10K type strain sequencing project: providing services to taxonomists for standard genome sequencing and annotation.</title>
        <authorList>
            <consortium name="The Broad Institute Genomics Platform"/>
            <consortium name="The Broad Institute Genome Sequencing Center for Infectious Disease"/>
            <person name="Wu L."/>
            <person name="Ma J."/>
        </authorList>
    </citation>
    <scope>NUCLEOTIDE SEQUENCE [LARGE SCALE GENOMIC DNA]</scope>
    <source>
        <strain evidence="2">KACC 11588</strain>
    </source>
</reference>
<keyword evidence="2" id="KW-1185">Reference proteome</keyword>
<dbReference type="Pfam" id="PF20083">
    <property type="entry name" value="DUF6477"/>
    <property type="match status" value="1"/>
</dbReference>
<dbReference type="InterPro" id="IPR045516">
    <property type="entry name" value="DUF6477"/>
</dbReference>
<accession>A0ABW0S871</accession>
<sequence length="99" mass="11032">MLDVLGMIATLHRPGLLVRAARFGVNGYDRVKHLPRLLRLARAPRHGDAILRLLELEAVLEWRRVHRAAGYRHGRHVAVLSALLGEARALRAASRPVAP</sequence>